<organism evidence="2 3">
    <name type="scientific">Fulvimarina manganoxydans</name>
    <dbReference type="NCBI Taxonomy" id="937218"/>
    <lineage>
        <taxon>Bacteria</taxon>
        <taxon>Pseudomonadati</taxon>
        <taxon>Pseudomonadota</taxon>
        <taxon>Alphaproteobacteria</taxon>
        <taxon>Hyphomicrobiales</taxon>
        <taxon>Aurantimonadaceae</taxon>
        <taxon>Fulvimarina</taxon>
    </lineage>
</organism>
<dbReference type="RefSeq" id="WP_139798220.1">
    <property type="nucleotide sequence ID" value="NZ_FWXR01000003.1"/>
</dbReference>
<reference evidence="2 3" key="1">
    <citation type="submission" date="2017-04" db="EMBL/GenBank/DDBJ databases">
        <authorList>
            <person name="Afonso C.L."/>
            <person name="Miller P.J."/>
            <person name="Scott M.A."/>
            <person name="Spackman E."/>
            <person name="Goraichik I."/>
            <person name="Dimitrov K.M."/>
            <person name="Suarez D.L."/>
            <person name="Swayne D.E."/>
        </authorList>
    </citation>
    <scope>NUCLEOTIDE SEQUENCE [LARGE SCALE GENOMIC DNA]</scope>
    <source>
        <strain evidence="2 3">CGMCC 1.10972</strain>
    </source>
</reference>
<protein>
    <recommendedName>
        <fullName evidence="4">Lipoprotein</fullName>
    </recommendedName>
</protein>
<dbReference type="EMBL" id="FWXR01000003">
    <property type="protein sequence ID" value="SMC53804.1"/>
    <property type="molecule type" value="Genomic_DNA"/>
</dbReference>
<evidence type="ECO:0000313" key="2">
    <source>
        <dbReference type="EMBL" id="SMC53804.1"/>
    </source>
</evidence>
<proteinExistence type="predicted"/>
<name>A0A1W1ZZI2_9HYPH</name>
<accession>A0A1W1ZZI2</accession>
<evidence type="ECO:0008006" key="4">
    <source>
        <dbReference type="Google" id="ProtNLM"/>
    </source>
</evidence>
<keyword evidence="3" id="KW-1185">Reference proteome</keyword>
<dbReference type="AlphaFoldDB" id="A0A1W1ZZI2"/>
<evidence type="ECO:0000256" key="1">
    <source>
        <dbReference type="SAM" id="SignalP"/>
    </source>
</evidence>
<dbReference type="Proteomes" id="UP000192656">
    <property type="component" value="Unassembled WGS sequence"/>
</dbReference>
<dbReference type="OrthoDB" id="8446614at2"/>
<gene>
    <name evidence="2" type="ORF">SAMN06297251_103247</name>
</gene>
<feature type="chain" id="PRO_5010733538" description="Lipoprotein" evidence="1">
    <location>
        <begin position="20"/>
        <end position="177"/>
    </location>
</feature>
<dbReference type="PROSITE" id="PS51257">
    <property type="entry name" value="PROKAR_LIPOPROTEIN"/>
    <property type="match status" value="1"/>
</dbReference>
<feature type="signal peptide" evidence="1">
    <location>
        <begin position="1"/>
        <end position="19"/>
    </location>
</feature>
<sequence>MVKPYRAMAFLGLAAIVSACSSTGPGEGLEETAASVAPAQSEWAPGGLEAAYCPKITLRQGTAILDKKNGEELAYSANITGTNRDCRIVDGQLRMKIAVFGRVMPGPAAPGAVTLPIRIAVLRGEDVIYSELGQRQVNAQSGQSAQTFEYVDDRIAFAEPKERNIIIYTGFDEGPPE</sequence>
<evidence type="ECO:0000313" key="3">
    <source>
        <dbReference type="Proteomes" id="UP000192656"/>
    </source>
</evidence>
<keyword evidence="1" id="KW-0732">Signal</keyword>
<dbReference type="STRING" id="937218.SAMN06297251_103247"/>